<feature type="active site" description="For OMPdecase activity" evidence="8">
    <location>
        <position position="66"/>
    </location>
</feature>
<dbReference type="NCBIfam" id="TIGR01740">
    <property type="entry name" value="pyrF"/>
    <property type="match status" value="1"/>
</dbReference>
<comment type="function">
    <text evidence="1 7">Catalyzes the decarboxylation of orotidine 5'-monophosphate (OMP) to uridine 5'-monophosphate (UMP).</text>
</comment>
<feature type="active site" description="Proton donor" evidence="7">
    <location>
        <position position="66"/>
    </location>
</feature>
<evidence type="ECO:0000259" key="11">
    <source>
        <dbReference type="SMART" id="SM00934"/>
    </source>
</evidence>
<dbReference type="GO" id="GO:0004590">
    <property type="term" value="F:orotidine-5'-phosphate decarboxylase activity"/>
    <property type="evidence" value="ECO:0007669"/>
    <property type="project" value="UniProtKB-UniRule"/>
</dbReference>
<dbReference type="CDD" id="cd04725">
    <property type="entry name" value="OMP_decarboxylase_like"/>
    <property type="match status" value="1"/>
</dbReference>
<organism evidence="12 13">
    <name type="scientific">Hyphomicrobium nitrativorans NL23</name>
    <dbReference type="NCBI Taxonomy" id="1029756"/>
    <lineage>
        <taxon>Bacteria</taxon>
        <taxon>Pseudomonadati</taxon>
        <taxon>Pseudomonadota</taxon>
        <taxon>Alphaproteobacteria</taxon>
        <taxon>Hyphomicrobiales</taxon>
        <taxon>Hyphomicrobiaceae</taxon>
        <taxon>Hyphomicrobium</taxon>
    </lineage>
</organism>
<keyword evidence="5 7" id="KW-0456">Lyase</keyword>
<dbReference type="Gene3D" id="3.20.20.70">
    <property type="entry name" value="Aldolase class I"/>
    <property type="match status" value="1"/>
</dbReference>
<dbReference type="STRING" id="1029756.W911_03895"/>
<keyword evidence="13" id="KW-1185">Reference proteome</keyword>
<comment type="pathway">
    <text evidence="2 7 10">Pyrimidine metabolism; UMP biosynthesis via de novo pathway; UMP from orotate: step 2/2.</text>
</comment>
<keyword evidence="3 7" id="KW-0210">Decarboxylase</keyword>
<dbReference type="InterPro" id="IPR001754">
    <property type="entry name" value="OMPdeCOase_dom"/>
</dbReference>
<dbReference type="NCBIfam" id="NF001273">
    <property type="entry name" value="PRK00230.1"/>
    <property type="match status" value="1"/>
</dbReference>
<name>V5SCI8_9HYPH</name>
<evidence type="ECO:0000256" key="3">
    <source>
        <dbReference type="ARBA" id="ARBA00022793"/>
    </source>
</evidence>
<accession>V5SCI8</accession>
<dbReference type="InterPro" id="IPR018089">
    <property type="entry name" value="OMPdecase_AS"/>
</dbReference>
<feature type="binding site" evidence="7">
    <location>
        <begin position="64"/>
        <end position="73"/>
    </location>
    <ligand>
        <name>substrate</name>
    </ligand>
</feature>
<feature type="binding site" evidence="7 9">
    <location>
        <position position="15"/>
    </location>
    <ligand>
        <name>substrate</name>
    </ligand>
</feature>
<feature type="domain" description="Orotidine 5'-phosphate decarboxylase" evidence="11">
    <location>
        <begin position="9"/>
        <end position="226"/>
    </location>
</feature>
<dbReference type="Pfam" id="PF00215">
    <property type="entry name" value="OMPdecase"/>
    <property type="match status" value="1"/>
</dbReference>
<dbReference type="AlphaFoldDB" id="V5SCI8"/>
<dbReference type="InterPro" id="IPR013785">
    <property type="entry name" value="Aldolase_TIM"/>
</dbReference>
<comment type="similarity">
    <text evidence="7">Belongs to the OMP decarboxylase family. Type 1 subfamily.</text>
</comment>
<keyword evidence="4 7" id="KW-0665">Pyrimidine biosynthesis</keyword>
<dbReference type="PROSITE" id="PS00156">
    <property type="entry name" value="OMPDECASE"/>
    <property type="match status" value="1"/>
</dbReference>
<gene>
    <name evidence="7" type="primary">pyrF</name>
    <name evidence="12" type="ORF">W911_03895</name>
</gene>
<evidence type="ECO:0000256" key="7">
    <source>
        <dbReference type="HAMAP-Rule" id="MF_01200"/>
    </source>
</evidence>
<feature type="active site" description="For OMPdecase activity" evidence="8">
    <location>
        <position position="64"/>
    </location>
</feature>
<dbReference type="GO" id="GO:0005829">
    <property type="term" value="C:cytosol"/>
    <property type="evidence" value="ECO:0007669"/>
    <property type="project" value="TreeGrafter"/>
</dbReference>
<dbReference type="HOGENOM" id="CLU_067069_1_0_5"/>
<evidence type="ECO:0000313" key="13">
    <source>
        <dbReference type="Proteomes" id="UP000018542"/>
    </source>
</evidence>
<evidence type="ECO:0000256" key="10">
    <source>
        <dbReference type="RuleBase" id="RU000512"/>
    </source>
</evidence>
<dbReference type="KEGG" id="hni:W911_03895"/>
<dbReference type="InterPro" id="IPR047596">
    <property type="entry name" value="OMPdecase_bac"/>
</dbReference>
<feature type="active site" description="For OMPdecase activity" evidence="8">
    <location>
        <position position="69"/>
    </location>
</feature>
<dbReference type="RefSeq" id="WP_023786190.1">
    <property type="nucleotide sequence ID" value="NC_022997.1"/>
</dbReference>
<reference evidence="12 13" key="1">
    <citation type="journal article" date="2014" name="Genome Announc.">
        <title>Complete Genome Sequence of Hyphomicrobium nitrativorans Strain NL23, a Denitrifying Bacterium Isolated from Biofilm of a Methanol-Fed Denitrification System Treating Seawater at the Montreal Biodome.</title>
        <authorList>
            <person name="Martineau C."/>
            <person name="Villeneuve C."/>
            <person name="Mauffrey F."/>
            <person name="Villemur R."/>
        </authorList>
    </citation>
    <scope>NUCLEOTIDE SEQUENCE [LARGE SCALE GENOMIC DNA]</scope>
    <source>
        <strain evidence="12">NL23</strain>
    </source>
</reference>
<dbReference type="SUPFAM" id="SSF51366">
    <property type="entry name" value="Ribulose-phoshate binding barrel"/>
    <property type="match status" value="1"/>
</dbReference>
<comment type="subunit">
    <text evidence="7">Homodimer.</text>
</comment>
<sequence>MTKHSATDSLIVALDVPTIEEARRLVAELDESVSFYKVGLELLFVGGLDLARDLRRAGKRVFLDMKLLDIGNTVERAVSNATELDVDFLTVHGHDLKTLKAAVAGRSDSRLKLLAVTVMTNLTAEDLTEQGSTATPAELVLRRAELAYKAGCDGVIASGQEAAGIRAVTGPDFLIVTPGIRLQGSTTDDQERVMTPDHAIWAGANHIVVGRPITQADDPKAAAQTFVHHIREALAKRGVGGTRPH</sequence>
<dbReference type="EMBL" id="CP006912">
    <property type="protein sequence ID" value="AHB47740.1"/>
    <property type="molecule type" value="Genomic_DNA"/>
</dbReference>
<evidence type="ECO:0000256" key="9">
    <source>
        <dbReference type="PIRSR" id="PIRSR614732-2"/>
    </source>
</evidence>
<feature type="binding site" evidence="7 9">
    <location>
        <position position="211"/>
    </location>
    <ligand>
        <name>substrate</name>
    </ligand>
</feature>
<dbReference type="GO" id="GO:0006207">
    <property type="term" value="P:'de novo' pyrimidine nucleobase biosynthetic process"/>
    <property type="evidence" value="ECO:0007669"/>
    <property type="project" value="InterPro"/>
</dbReference>
<dbReference type="GO" id="GO:0044205">
    <property type="term" value="P:'de novo' UMP biosynthetic process"/>
    <property type="evidence" value="ECO:0007669"/>
    <property type="project" value="UniProtKB-UniRule"/>
</dbReference>
<dbReference type="PANTHER" id="PTHR32119">
    <property type="entry name" value="OROTIDINE 5'-PHOSPHATE DECARBOXYLASE"/>
    <property type="match status" value="1"/>
</dbReference>
<protein>
    <recommendedName>
        <fullName evidence="7">Orotidine 5'-phosphate decarboxylase</fullName>
        <ecNumber evidence="7">4.1.1.23</ecNumber>
    </recommendedName>
    <alternativeName>
        <fullName evidence="7">OMP decarboxylase</fullName>
        <shortName evidence="7">OMPDCase</shortName>
        <shortName evidence="7">OMPdecase</shortName>
    </alternativeName>
</protein>
<evidence type="ECO:0000256" key="4">
    <source>
        <dbReference type="ARBA" id="ARBA00022975"/>
    </source>
</evidence>
<dbReference type="SMART" id="SM00934">
    <property type="entry name" value="OMPdecase"/>
    <property type="match status" value="1"/>
</dbReference>
<dbReference type="InterPro" id="IPR011060">
    <property type="entry name" value="RibuloseP-bd_barrel"/>
</dbReference>
<feature type="binding site" evidence="7 9">
    <location>
        <position position="120"/>
    </location>
    <ligand>
        <name>substrate</name>
    </ligand>
</feature>
<dbReference type="EC" id="4.1.1.23" evidence="7"/>
<evidence type="ECO:0000256" key="6">
    <source>
        <dbReference type="ARBA" id="ARBA00049157"/>
    </source>
</evidence>
<proteinExistence type="inferred from homology"/>
<feature type="binding site" evidence="7 9">
    <location>
        <position position="210"/>
    </location>
    <ligand>
        <name>substrate</name>
    </ligand>
</feature>
<dbReference type="OrthoDB" id="9806203at2"/>
<comment type="catalytic activity">
    <reaction evidence="6 7 10">
        <text>orotidine 5'-phosphate + H(+) = UMP + CO2</text>
        <dbReference type="Rhea" id="RHEA:11596"/>
        <dbReference type="ChEBI" id="CHEBI:15378"/>
        <dbReference type="ChEBI" id="CHEBI:16526"/>
        <dbReference type="ChEBI" id="CHEBI:57538"/>
        <dbReference type="ChEBI" id="CHEBI:57865"/>
        <dbReference type="EC" id="4.1.1.23"/>
    </reaction>
</comment>
<feature type="binding site" evidence="7 9">
    <location>
        <position position="181"/>
    </location>
    <ligand>
        <name>substrate</name>
    </ligand>
</feature>
<feature type="binding site" evidence="7 9">
    <location>
        <position position="190"/>
    </location>
    <ligand>
        <name>substrate</name>
    </ligand>
</feature>
<dbReference type="HAMAP" id="MF_01200_B">
    <property type="entry name" value="OMPdecase_type1_B"/>
    <property type="match status" value="1"/>
</dbReference>
<dbReference type="InterPro" id="IPR014732">
    <property type="entry name" value="OMPdecase"/>
</dbReference>
<dbReference type="Proteomes" id="UP000018542">
    <property type="component" value="Chromosome"/>
</dbReference>
<dbReference type="UniPathway" id="UPA00070">
    <property type="reaction ID" value="UER00120"/>
</dbReference>
<evidence type="ECO:0000256" key="1">
    <source>
        <dbReference type="ARBA" id="ARBA00002356"/>
    </source>
</evidence>
<evidence type="ECO:0000313" key="12">
    <source>
        <dbReference type="EMBL" id="AHB47740.1"/>
    </source>
</evidence>
<feature type="binding site" evidence="7 9">
    <location>
        <position position="37"/>
    </location>
    <ligand>
        <name>substrate</name>
    </ligand>
</feature>
<dbReference type="PATRIC" id="fig|1029756.8.peg.815"/>
<evidence type="ECO:0000256" key="5">
    <source>
        <dbReference type="ARBA" id="ARBA00023239"/>
    </source>
</evidence>
<evidence type="ECO:0000256" key="2">
    <source>
        <dbReference type="ARBA" id="ARBA00004861"/>
    </source>
</evidence>
<dbReference type="PANTHER" id="PTHR32119:SF2">
    <property type="entry name" value="OROTIDINE 5'-PHOSPHATE DECARBOXYLASE"/>
    <property type="match status" value="1"/>
</dbReference>
<evidence type="ECO:0000256" key="8">
    <source>
        <dbReference type="PIRSR" id="PIRSR614732-1"/>
    </source>
</evidence>